<protein>
    <submittedName>
        <fullName evidence="1">VenA family class IV lanthipeptide</fullName>
    </submittedName>
</protein>
<gene>
    <name evidence="1" type="ORF">KBO27_13530</name>
</gene>
<evidence type="ECO:0000313" key="1">
    <source>
        <dbReference type="EMBL" id="MBQ0924970.1"/>
    </source>
</evidence>
<keyword evidence="2" id="KW-1185">Reference proteome</keyword>
<accession>A0ABS5DF97</accession>
<sequence length="53" mass="5430">MELEDFDMVASLQELPETDPIEIDGIQLGGGGTCACVGLLTALNTICVGVSCS</sequence>
<proteinExistence type="predicted"/>
<reference evidence="1 2" key="1">
    <citation type="submission" date="2021-04" db="EMBL/GenBank/DDBJ databases">
        <title>Whole-genome sequencing of Saccharopolyspora endophytica KCTC 19397.</title>
        <authorList>
            <person name="Ay H."/>
            <person name="Saygin H."/>
            <person name="Sahin N."/>
        </authorList>
    </citation>
    <scope>NUCLEOTIDE SEQUENCE [LARGE SCALE GENOMIC DNA]</scope>
    <source>
        <strain evidence="1 2">KCTC 19397</strain>
    </source>
</reference>
<name>A0ABS5DF97_9PSEU</name>
<dbReference type="RefSeq" id="WP_210970296.1">
    <property type="nucleotide sequence ID" value="NZ_JAGPXE010000004.1"/>
</dbReference>
<organism evidence="1 2">
    <name type="scientific">Saccharopolyspora endophytica</name>
    <dbReference type="NCBI Taxonomy" id="543886"/>
    <lineage>
        <taxon>Bacteria</taxon>
        <taxon>Bacillati</taxon>
        <taxon>Actinomycetota</taxon>
        <taxon>Actinomycetes</taxon>
        <taxon>Pseudonocardiales</taxon>
        <taxon>Pseudonocardiaceae</taxon>
        <taxon>Saccharopolyspora</taxon>
    </lineage>
</organism>
<evidence type="ECO:0000313" key="2">
    <source>
        <dbReference type="Proteomes" id="UP000674084"/>
    </source>
</evidence>
<dbReference type="NCBIfam" id="NF038147">
    <property type="entry name" value="lanti_IV_venA"/>
    <property type="match status" value="1"/>
</dbReference>
<comment type="caution">
    <text evidence="1">The sequence shown here is derived from an EMBL/GenBank/DDBJ whole genome shotgun (WGS) entry which is preliminary data.</text>
</comment>
<dbReference type="Proteomes" id="UP000674084">
    <property type="component" value="Unassembled WGS sequence"/>
</dbReference>
<dbReference type="EMBL" id="JAGPXE010000004">
    <property type="protein sequence ID" value="MBQ0924970.1"/>
    <property type="molecule type" value="Genomic_DNA"/>
</dbReference>